<sequence>MEGSMTGRGETVYSEVSPQQNIENKESAYSQTSHSPVFISQVVKGQESTESQSRYSPNIPTQQDSENHNLIETSQKNFTLSKCSEIDNQGSSKNQPQLTPNISFGAYIKNPLSNQEPLMNTKRYSPDLSPQGNQSQLHNHNASDAPSQMPNGQYNFGK</sequence>
<feature type="compositionally biased region" description="Polar residues" evidence="1">
    <location>
        <begin position="128"/>
        <end position="158"/>
    </location>
</feature>
<evidence type="ECO:0000256" key="1">
    <source>
        <dbReference type="SAM" id="MobiDB-lite"/>
    </source>
</evidence>
<dbReference type="AlphaFoldDB" id="A0A8X6KY58"/>
<dbReference type="Proteomes" id="UP000887116">
    <property type="component" value="Unassembled WGS sequence"/>
</dbReference>
<feature type="region of interest" description="Disordered" evidence="1">
    <location>
        <begin position="1"/>
        <end position="68"/>
    </location>
</feature>
<keyword evidence="3" id="KW-1185">Reference proteome</keyword>
<evidence type="ECO:0000313" key="3">
    <source>
        <dbReference type="Proteomes" id="UP000887116"/>
    </source>
</evidence>
<gene>
    <name evidence="2" type="ORF">TNCT_357711</name>
</gene>
<protein>
    <submittedName>
        <fullName evidence="2">Uncharacterized protein</fullName>
    </submittedName>
</protein>
<dbReference type="EMBL" id="BMAO01003883">
    <property type="protein sequence ID" value="GFQ90815.1"/>
    <property type="molecule type" value="Genomic_DNA"/>
</dbReference>
<comment type="caution">
    <text evidence="2">The sequence shown here is derived from an EMBL/GenBank/DDBJ whole genome shotgun (WGS) entry which is preliminary data.</text>
</comment>
<feature type="compositionally biased region" description="Polar residues" evidence="1">
    <location>
        <begin position="14"/>
        <end position="35"/>
    </location>
</feature>
<evidence type="ECO:0000313" key="2">
    <source>
        <dbReference type="EMBL" id="GFQ90815.1"/>
    </source>
</evidence>
<proteinExistence type="predicted"/>
<dbReference type="OrthoDB" id="6437804at2759"/>
<feature type="compositionally biased region" description="Polar residues" evidence="1">
    <location>
        <begin position="46"/>
        <end position="68"/>
    </location>
</feature>
<reference evidence="2" key="1">
    <citation type="submission" date="2020-07" db="EMBL/GenBank/DDBJ databases">
        <title>Multicomponent nature underlies the extraordinary mechanical properties of spider dragline silk.</title>
        <authorList>
            <person name="Kono N."/>
            <person name="Nakamura H."/>
            <person name="Mori M."/>
            <person name="Yoshida Y."/>
            <person name="Ohtoshi R."/>
            <person name="Malay A.D."/>
            <person name="Moran D.A.P."/>
            <person name="Tomita M."/>
            <person name="Numata K."/>
            <person name="Arakawa K."/>
        </authorList>
    </citation>
    <scope>NUCLEOTIDE SEQUENCE</scope>
</reference>
<feature type="region of interest" description="Disordered" evidence="1">
    <location>
        <begin position="83"/>
        <end position="158"/>
    </location>
</feature>
<name>A0A8X6KY58_TRICU</name>
<organism evidence="2 3">
    <name type="scientific">Trichonephila clavata</name>
    <name type="common">Joro spider</name>
    <name type="synonym">Nephila clavata</name>
    <dbReference type="NCBI Taxonomy" id="2740835"/>
    <lineage>
        <taxon>Eukaryota</taxon>
        <taxon>Metazoa</taxon>
        <taxon>Ecdysozoa</taxon>
        <taxon>Arthropoda</taxon>
        <taxon>Chelicerata</taxon>
        <taxon>Arachnida</taxon>
        <taxon>Araneae</taxon>
        <taxon>Araneomorphae</taxon>
        <taxon>Entelegynae</taxon>
        <taxon>Araneoidea</taxon>
        <taxon>Nephilidae</taxon>
        <taxon>Trichonephila</taxon>
    </lineage>
</organism>
<accession>A0A8X6KY58</accession>
<feature type="compositionally biased region" description="Polar residues" evidence="1">
    <location>
        <begin position="83"/>
        <end position="102"/>
    </location>
</feature>